<reference evidence="3 4" key="1">
    <citation type="journal article" date="2012" name="MBio">
        <title>Comparative genome analysis of three eukaryotic parasites with differing abilities to transform leukocytes reveals key mediators of Theileria-induced leukocyte transformation.</title>
        <authorList>
            <person name="Hayashida K."/>
            <person name="Hara Y."/>
            <person name="Abe T."/>
            <person name="Yamasaki C."/>
            <person name="Toyoda A."/>
            <person name="Kosuge T."/>
            <person name="Suzuki Y."/>
            <person name="Sato Y."/>
            <person name="Kawashima S."/>
            <person name="Katayama T."/>
            <person name="Wakaguri H."/>
            <person name="Inoue N."/>
            <person name="Homma K."/>
            <person name="Tada-Umezaki M."/>
            <person name="Yagi Y."/>
            <person name="Fujii Y."/>
            <person name="Habara T."/>
            <person name="Kanehisa M."/>
            <person name="Watanabe H."/>
            <person name="Ito K."/>
            <person name="Gojobori T."/>
            <person name="Sugawara H."/>
            <person name="Imanishi T."/>
            <person name="Weir W."/>
            <person name="Gardner M."/>
            <person name="Pain A."/>
            <person name="Shiels B."/>
            <person name="Hattori M."/>
            <person name="Nene V."/>
            <person name="Sugimoto C."/>
        </authorList>
    </citation>
    <scope>NUCLEOTIDE SEQUENCE [LARGE SCALE GENOMIC DNA]</scope>
    <source>
        <strain evidence="3 4">Shintoku</strain>
    </source>
</reference>
<feature type="coiled-coil region" evidence="1">
    <location>
        <begin position="223"/>
        <end position="250"/>
    </location>
</feature>
<keyword evidence="4" id="KW-1185">Reference proteome</keyword>
<evidence type="ECO:0008006" key="5">
    <source>
        <dbReference type="Google" id="ProtNLM"/>
    </source>
</evidence>
<sequence length="479" mass="56310">MRILYLFIVILSVNSVNFHYNELTPIDFHIDKDPPQGIDKKNTITCNDVYETYSTNDPEHKIGNVMFNDKIVYGDSDILDYRRVMTKTNRNGNKLLIIYSIYSNSGDERREVTEFKMTIGSEEYIEMVRTPVELDLKEKVNQIYRPIVEIRYPNKTYFRVSKNLRDTWVIGLIKFGDLVIDDSIYTVTYKEAIITLEQGEEYISIMKRTKDGHSIRTKYRIVEENGTVQLNQLEENIQRLSHNIESNNRISVRINIPTVMPNCVKYRFAHNTQCGIYEIGPEDREYFKIGAVYEYGILVYEDSDILVERKVYKLARLSIPASIIQINSKYKKSGKIIGEIIELIRLPHEDKFKEIVRRPFEINIKKGYINSPAVRVTRDRNREKVRYEIRNEDRLKYMIGEVKYGNIKIESYVNTVTYKTVTTYEDAHRNIIVEVHKVMKTAEFISTRCMMIFDEPPETGFCQELEVKVTNLYPCGLKE</sequence>
<organism evidence="3 4">
    <name type="scientific">Theileria orientalis strain Shintoku</name>
    <dbReference type="NCBI Taxonomy" id="869250"/>
    <lineage>
        <taxon>Eukaryota</taxon>
        <taxon>Sar</taxon>
        <taxon>Alveolata</taxon>
        <taxon>Apicomplexa</taxon>
        <taxon>Aconoidasida</taxon>
        <taxon>Piroplasmida</taxon>
        <taxon>Theileriidae</taxon>
        <taxon>Theileria</taxon>
    </lineage>
</organism>
<dbReference type="GeneID" id="20715988"/>
<protein>
    <recommendedName>
        <fullName evidence="5">Signal peptide-containing protein</fullName>
    </recommendedName>
</protein>
<dbReference type="EMBL" id="AP011948">
    <property type="protein sequence ID" value="BAM41581.1"/>
    <property type="molecule type" value="Genomic_DNA"/>
</dbReference>
<keyword evidence="2" id="KW-0732">Signal</keyword>
<dbReference type="KEGG" id="tot:TOT_030000844"/>
<evidence type="ECO:0000256" key="2">
    <source>
        <dbReference type="SAM" id="SignalP"/>
    </source>
</evidence>
<dbReference type="OrthoDB" id="10682509at2759"/>
<dbReference type="RefSeq" id="XP_009691882.1">
    <property type="nucleotide sequence ID" value="XM_009693587.1"/>
</dbReference>
<accession>J4C452</accession>
<feature type="signal peptide" evidence="2">
    <location>
        <begin position="1"/>
        <end position="15"/>
    </location>
</feature>
<evidence type="ECO:0000313" key="3">
    <source>
        <dbReference type="EMBL" id="BAM41581.1"/>
    </source>
</evidence>
<name>J4C452_THEOR</name>
<feature type="chain" id="PRO_5012135731" description="Signal peptide-containing protein" evidence="2">
    <location>
        <begin position="16"/>
        <end position="479"/>
    </location>
</feature>
<dbReference type="AlphaFoldDB" id="J4C452"/>
<keyword evidence="1" id="KW-0175">Coiled coil</keyword>
<dbReference type="VEuPathDB" id="PiroplasmaDB:TOT_030000844"/>
<evidence type="ECO:0000313" key="4">
    <source>
        <dbReference type="Proteomes" id="UP000003786"/>
    </source>
</evidence>
<gene>
    <name evidence="3" type="ORF">TOT_030000844</name>
</gene>
<proteinExistence type="predicted"/>
<dbReference type="Proteomes" id="UP000003786">
    <property type="component" value="Chromosome 3"/>
</dbReference>
<evidence type="ECO:0000256" key="1">
    <source>
        <dbReference type="SAM" id="Coils"/>
    </source>
</evidence>